<dbReference type="EMBL" id="LUGG01000013">
    <property type="protein sequence ID" value="OBZ70819.1"/>
    <property type="molecule type" value="Genomic_DNA"/>
</dbReference>
<protein>
    <submittedName>
        <fullName evidence="2">Uncharacterized protein</fullName>
    </submittedName>
</protein>
<feature type="compositionally biased region" description="Basic and acidic residues" evidence="1">
    <location>
        <begin position="1160"/>
        <end position="1176"/>
    </location>
</feature>
<feature type="region of interest" description="Disordered" evidence="1">
    <location>
        <begin position="117"/>
        <end position="145"/>
    </location>
</feature>
<comment type="caution">
    <text evidence="2">The sequence shown here is derived from an EMBL/GenBank/DDBJ whole genome shotgun (WGS) entry which is preliminary data.</text>
</comment>
<feature type="compositionally biased region" description="Basic and acidic residues" evidence="1">
    <location>
        <begin position="688"/>
        <end position="698"/>
    </location>
</feature>
<organism evidence="2 3">
    <name type="scientific">Grifola frondosa</name>
    <name type="common">Maitake</name>
    <name type="synonym">Polyporus frondosus</name>
    <dbReference type="NCBI Taxonomy" id="5627"/>
    <lineage>
        <taxon>Eukaryota</taxon>
        <taxon>Fungi</taxon>
        <taxon>Dikarya</taxon>
        <taxon>Basidiomycota</taxon>
        <taxon>Agaricomycotina</taxon>
        <taxon>Agaricomycetes</taxon>
        <taxon>Polyporales</taxon>
        <taxon>Grifolaceae</taxon>
        <taxon>Grifola</taxon>
    </lineage>
</organism>
<feature type="compositionally biased region" description="Polar residues" evidence="1">
    <location>
        <begin position="227"/>
        <end position="238"/>
    </location>
</feature>
<gene>
    <name evidence="2" type="ORF">A0H81_09475</name>
</gene>
<feature type="region of interest" description="Disordered" evidence="1">
    <location>
        <begin position="183"/>
        <end position="243"/>
    </location>
</feature>
<feature type="compositionally biased region" description="Basic and acidic residues" evidence="1">
    <location>
        <begin position="1085"/>
        <end position="1094"/>
    </location>
</feature>
<feature type="compositionally biased region" description="Basic and acidic residues" evidence="1">
    <location>
        <begin position="726"/>
        <end position="737"/>
    </location>
</feature>
<feature type="compositionally biased region" description="Basic and acidic residues" evidence="1">
    <location>
        <begin position="874"/>
        <end position="885"/>
    </location>
</feature>
<proteinExistence type="predicted"/>
<dbReference type="OrthoDB" id="3184410at2759"/>
<feature type="region of interest" description="Disordered" evidence="1">
    <location>
        <begin position="260"/>
        <end position="1208"/>
    </location>
</feature>
<feature type="compositionally biased region" description="Basic and acidic residues" evidence="1">
    <location>
        <begin position="546"/>
        <end position="567"/>
    </location>
</feature>
<feature type="compositionally biased region" description="Basic and acidic residues" evidence="1">
    <location>
        <begin position="1039"/>
        <end position="1049"/>
    </location>
</feature>
<feature type="compositionally biased region" description="Polar residues" evidence="1">
    <location>
        <begin position="184"/>
        <end position="194"/>
    </location>
</feature>
<feature type="compositionally biased region" description="Basic and acidic residues" evidence="1">
    <location>
        <begin position="414"/>
        <end position="426"/>
    </location>
</feature>
<feature type="compositionally biased region" description="Low complexity" evidence="1">
    <location>
        <begin position="286"/>
        <end position="316"/>
    </location>
</feature>
<feature type="compositionally biased region" description="Basic and acidic residues" evidence="1">
    <location>
        <begin position="668"/>
        <end position="678"/>
    </location>
</feature>
<evidence type="ECO:0000256" key="1">
    <source>
        <dbReference type="SAM" id="MobiDB-lite"/>
    </source>
</evidence>
<name>A0A1C7M385_GRIFR</name>
<feature type="compositionally biased region" description="Low complexity" evidence="1">
    <location>
        <begin position="337"/>
        <end position="350"/>
    </location>
</feature>
<feature type="compositionally biased region" description="Basic and acidic residues" evidence="1">
    <location>
        <begin position="612"/>
        <end position="622"/>
    </location>
</feature>
<feature type="compositionally biased region" description="Pro residues" evidence="1">
    <location>
        <begin position="119"/>
        <end position="138"/>
    </location>
</feature>
<feature type="compositionally biased region" description="Pro residues" evidence="1">
    <location>
        <begin position="1192"/>
        <end position="1208"/>
    </location>
</feature>
<evidence type="ECO:0000313" key="2">
    <source>
        <dbReference type="EMBL" id="OBZ70819.1"/>
    </source>
</evidence>
<feature type="compositionally biased region" description="Low complexity" evidence="1">
    <location>
        <begin position="201"/>
        <end position="216"/>
    </location>
</feature>
<keyword evidence="3" id="KW-1185">Reference proteome</keyword>
<sequence length="1308" mass="145844">MIYRRASSLLRHFGCSAWTKLWTKYFVDPQMSTRQNKKRKGRSNAINRERTVTTLTEGPESSFLIPTPTEEPAGNIMSSPFSVNSSPNAGPPLASPAFTMSAPFAFPYNTYMSPMSGPSFPPQHPPQQFFPPPPPPQPSMLSPGQNDLEILENLKQAIKNGQHEFFRPVPQPAALASVYLGPKSASSQVPNPEQTPKDHPLSNLSQLSLQSPDLSLGAKDALPGRTNEFTSRFSTQPSDLRDATRKSVVWSSASETHATNNVLPASHPDSVSLTANHSSVVSQNTSSPFASAPASRSDASQRYESSSIPASASQPSKESKPSGLGTLSEGVDNAQRTSNNAATSSSTPTSRQGPPGFQKYDQQNNGRALAEKPVTGEGAQGSAPSDDASSVKPSAFEGKDEPRMRESGWSYRNGADDKLPRHEPERPGPPNGRPGDSRVGNGTGNGNDGNNRGPGLRDQRFYDREKDRDRDREREREKDRDWERERERDRRTDYMRFRDDRRNDDRPRPLDNRRPLEQRHYEPRYVRRYDSKPSNDSFNGASRPGPPDDRNPPDVRPTRSLGEERSITRIPADANPSRPPLPDDRRPLADDRQLRPPADDRRAPIPPSPSDRQTRLGDDRRPPPPSAVGDREVRVPEDRRPPIPPVAGDRPGVAPSDEHRPSPPTGERQVRPGDDRRPPASAIPAGERQVRPADDRRPPVPPPSSVERQGRPPNEERRPPPPPANTDRKPPGDDRRPPVPQISDGRAPRPAEASAPDTSAPRTSIDDRINVRSQPHAEDRNVRPPLPLEDRLSRPPPTLQERLGHTNSPGRPDDRLAPRLEDRLGRPAASLEERLSQAPAVDTRPPRPPPQSDDRLSRLPPPSAAAPPPSVSDRPVRPPGSDDRNILLAEPARPPPAHADRLGRPDDRGRPAVPDRFTRPATPADRGPAPRSYVPPPRAASVAREDARVFRPSSRSPTRSDVREFRPAGEPPRAAEISDMMDVDPSARFAEGRASYHRSPPPVTDAYPPRSERAWMPPGEAYPEDGSRRMQVDSQAYTREWRDDERGGYVDEWGTRQSWERPGTREYDRDGRFVERDAVPSNGWETREERERRVSFPLSDAPPPASRSFEQRPLSSRLTDGYPADDRGYVRDLDRGRYPPDTSPSSFSRVRPRSPSPLRRGADEMRPPLKRAREDTYAPGYYSPCPAVGEPPRAPPPSGDYPPRMRTPPPSRAPYYDDPRYAEGPGGVARVANQCRAFRLHVRRLRTQGRVMAETTDGTICHPEVKFQSYLNKMYRALIFLDPDLKTVCYRTYLFLAYFERYIHLRTS</sequence>
<feature type="compositionally biased region" description="Basic and acidic residues" evidence="1">
    <location>
        <begin position="629"/>
        <end position="641"/>
    </location>
</feature>
<accession>A0A1C7M385</accession>
<dbReference type="Proteomes" id="UP000092993">
    <property type="component" value="Unassembled WGS sequence"/>
</dbReference>
<feature type="compositionally biased region" description="Polar residues" evidence="1">
    <location>
        <begin position="260"/>
        <end position="285"/>
    </location>
</feature>
<evidence type="ECO:0000313" key="3">
    <source>
        <dbReference type="Proteomes" id="UP000092993"/>
    </source>
</evidence>
<reference evidence="2 3" key="1">
    <citation type="submission" date="2016-03" db="EMBL/GenBank/DDBJ databases">
        <title>Whole genome sequencing of Grifola frondosa 9006-11.</title>
        <authorList>
            <person name="Min B."/>
            <person name="Park H."/>
            <person name="Kim J.-G."/>
            <person name="Cho H."/>
            <person name="Oh Y.-L."/>
            <person name="Kong W.-S."/>
            <person name="Choi I.-G."/>
        </authorList>
    </citation>
    <scope>NUCLEOTIDE SEQUENCE [LARGE SCALE GENOMIC DNA]</scope>
    <source>
        <strain evidence="2 3">9006-11</strain>
    </source>
</reference>
<feature type="compositionally biased region" description="Pro residues" evidence="1">
    <location>
        <begin position="859"/>
        <end position="870"/>
    </location>
</feature>
<feature type="compositionally biased region" description="Basic and acidic residues" evidence="1">
    <location>
        <begin position="1058"/>
        <end position="1078"/>
    </location>
</feature>
<feature type="compositionally biased region" description="Basic and acidic residues" evidence="1">
    <location>
        <begin position="811"/>
        <end position="835"/>
    </location>
</feature>
<feature type="compositionally biased region" description="Basic and acidic residues" evidence="1">
    <location>
        <begin position="397"/>
        <end position="406"/>
    </location>
</feature>
<dbReference type="OMA" id="THILDEC"/>
<feature type="compositionally biased region" description="Basic and acidic residues" evidence="1">
    <location>
        <begin position="581"/>
        <end position="603"/>
    </location>
</feature>
<dbReference type="STRING" id="5627.A0A1C7M385"/>
<feature type="compositionally biased region" description="Basic and acidic residues" evidence="1">
    <location>
        <begin position="764"/>
        <end position="793"/>
    </location>
</feature>
<feature type="compositionally biased region" description="Basic and acidic residues" evidence="1">
    <location>
        <begin position="1124"/>
        <end position="1138"/>
    </location>
</feature>
<feature type="compositionally biased region" description="Basic and acidic residues" evidence="1">
    <location>
        <begin position="455"/>
        <end position="533"/>
    </location>
</feature>
<feature type="compositionally biased region" description="Basic and acidic residues" evidence="1">
    <location>
        <begin position="898"/>
        <end position="910"/>
    </location>
</feature>
<feature type="compositionally biased region" description="Basic and acidic residues" evidence="1">
    <location>
        <begin position="958"/>
        <end position="967"/>
    </location>
</feature>
<feature type="compositionally biased region" description="Basic and acidic residues" evidence="1">
    <location>
        <begin position="708"/>
        <end position="719"/>
    </location>
</feature>